<keyword evidence="1" id="KW-0175">Coiled coil</keyword>
<reference evidence="2" key="1">
    <citation type="submission" date="2019-08" db="EMBL/GenBank/DDBJ databases">
        <authorList>
            <person name="Kucharzyk K."/>
            <person name="Murdoch R.W."/>
            <person name="Higgins S."/>
            <person name="Loffler F."/>
        </authorList>
    </citation>
    <scope>NUCLEOTIDE SEQUENCE</scope>
</reference>
<dbReference type="GO" id="GO:0004803">
    <property type="term" value="F:transposase activity"/>
    <property type="evidence" value="ECO:0007669"/>
    <property type="project" value="InterPro"/>
</dbReference>
<dbReference type="InterPro" id="IPR002514">
    <property type="entry name" value="Transposase_8"/>
</dbReference>
<evidence type="ECO:0000256" key="1">
    <source>
        <dbReference type="SAM" id="Coils"/>
    </source>
</evidence>
<gene>
    <name evidence="2" type="ORF">SDC9_152821</name>
</gene>
<dbReference type="Gene3D" id="1.10.10.10">
    <property type="entry name" value="Winged helix-like DNA-binding domain superfamily/Winged helix DNA-binding domain"/>
    <property type="match status" value="1"/>
</dbReference>
<dbReference type="SUPFAM" id="SSF46689">
    <property type="entry name" value="Homeodomain-like"/>
    <property type="match status" value="1"/>
</dbReference>
<name>A0A645EVV1_9ZZZZ</name>
<sequence>MKKSVKFSPEVRERAVRMVAECRGDHPSQWAAIESIAAKIGCTSQTLLTWVRQHERDSGQREGPTTADQKRVKELEREVRELRKANEILKLASAFFAQAELDRRFKS</sequence>
<dbReference type="GO" id="GO:0006313">
    <property type="term" value="P:DNA transposition"/>
    <property type="evidence" value="ECO:0007669"/>
    <property type="project" value="InterPro"/>
</dbReference>
<dbReference type="EMBL" id="VSSQ01051472">
    <property type="protein sequence ID" value="MPN05570.1"/>
    <property type="molecule type" value="Genomic_DNA"/>
</dbReference>
<dbReference type="Pfam" id="PF01527">
    <property type="entry name" value="HTH_Tnp_1"/>
    <property type="match status" value="1"/>
</dbReference>
<dbReference type="GO" id="GO:0003677">
    <property type="term" value="F:DNA binding"/>
    <property type="evidence" value="ECO:0007669"/>
    <property type="project" value="InterPro"/>
</dbReference>
<accession>A0A645EVV1</accession>
<dbReference type="AlphaFoldDB" id="A0A645EVV1"/>
<dbReference type="InterPro" id="IPR036388">
    <property type="entry name" value="WH-like_DNA-bd_sf"/>
</dbReference>
<protein>
    <submittedName>
        <fullName evidence="2">IS3 family transposase ISAzs24</fullName>
    </submittedName>
</protein>
<organism evidence="2">
    <name type="scientific">bioreactor metagenome</name>
    <dbReference type="NCBI Taxonomy" id="1076179"/>
    <lineage>
        <taxon>unclassified sequences</taxon>
        <taxon>metagenomes</taxon>
        <taxon>ecological metagenomes</taxon>
    </lineage>
</organism>
<dbReference type="InterPro" id="IPR009057">
    <property type="entry name" value="Homeodomain-like_sf"/>
</dbReference>
<evidence type="ECO:0000313" key="2">
    <source>
        <dbReference type="EMBL" id="MPN05570.1"/>
    </source>
</evidence>
<feature type="coiled-coil region" evidence="1">
    <location>
        <begin position="65"/>
        <end position="92"/>
    </location>
</feature>
<proteinExistence type="predicted"/>
<comment type="caution">
    <text evidence="2">The sequence shown here is derived from an EMBL/GenBank/DDBJ whole genome shotgun (WGS) entry which is preliminary data.</text>
</comment>